<proteinExistence type="predicted"/>
<evidence type="ECO:0000256" key="14">
    <source>
        <dbReference type="SAM" id="MobiDB-lite"/>
    </source>
</evidence>
<dbReference type="HOGENOM" id="CLU_023166_1_0_7"/>
<dbReference type="InterPro" id="IPR003661">
    <property type="entry name" value="HisK_dim/P_dom"/>
</dbReference>
<dbReference type="SUPFAM" id="SSF47384">
    <property type="entry name" value="Homodimeric domain of signal transducing histidine kinase"/>
    <property type="match status" value="1"/>
</dbReference>
<dbReference type="InterPro" id="IPR003594">
    <property type="entry name" value="HATPase_dom"/>
</dbReference>
<feature type="region of interest" description="Disordered" evidence="14">
    <location>
        <begin position="1"/>
        <end position="22"/>
    </location>
</feature>
<dbReference type="InterPro" id="IPR036097">
    <property type="entry name" value="HisK_dim/P_sf"/>
</dbReference>
<dbReference type="PANTHER" id="PTHR43065">
    <property type="entry name" value="SENSOR HISTIDINE KINASE"/>
    <property type="match status" value="1"/>
</dbReference>
<keyword evidence="8" id="KW-0547">Nucleotide-binding</keyword>
<keyword evidence="4" id="KW-1003">Cell membrane</keyword>
<evidence type="ECO:0000313" key="17">
    <source>
        <dbReference type="EMBL" id="EGJ50790.1"/>
    </source>
</evidence>
<gene>
    <name evidence="17" type="ORF">Desaf_2467</name>
</gene>
<dbReference type="EMBL" id="CP003221">
    <property type="protein sequence ID" value="EGJ50790.1"/>
    <property type="molecule type" value="Genomic_DNA"/>
</dbReference>
<dbReference type="Gene3D" id="3.30.450.20">
    <property type="entry name" value="PAS domain"/>
    <property type="match status" value="1"/>
</dbReference>
<evidence type="ECO:0000256" key="3">
    <source>
        <dbReference type="ARBA" id="ARBA00012438"/>
    </source>
</evidence>
<evidence type="ECO:0000256" key="4">
    <source>
        <dbReference type="ARBA" id="ARBA00022475"/>
    </source>
</evidence>
<feature type="domain" description="Histidine kinase" evidence="16">
    <location>
        <begin position="356"/>
        <end position="570"/>
    </location>
</feature>
<dbReference type="InterPro" id="IPR004358">
    <property type="entry name" value="Sig_transdc_His_kin-like_C"/>
</dbReference>
<dbReference type="InterPro" id="IPR033479">
    <property type="entry name" value="dCache_1"/>
</dbReference>
<dbReference type="eggNOG" id="COG4191">
    <property type="taxonomic scope" value="Bacteria"/>
</dbReference>
<dbReference type="GO" id="GO:0000155">
    <property type="term" value="F:phosphorelay sensor kinase activity"/>
    <property type="evidence" value="ECO:0007669"/>
    <property type="project" value="InterPro"/>
</dbReference>
<dbReference type="AlphaFoldDB" id="F3YYN6"/>
<keyword evidence="5" id="KW-0597">Phosphoprotein</keyword>
<organism evidence="17 18">
    <name type="scientific">Desulfocurvibacter africanus subsp. africanus str. Walvis Bay</name>
    <dbReference type="NCBI Taxonomy" id="690850"/>
    <lineage>
        <taxon>Bacteria</taxon>
        <taxon>Pseudomonadati</taxon>
        <taxon>Thermodesulfobacteriota</taxon>
        <taxon>Desulfovibrionia</taxon>
        <taxon>Desulfovibrionales</taxon>
        <taxon>Desulfovibrionaceae</taxon>
        <taxon>Desulfocurvibacter</taxon>
    </lineage>
</organism>
<keyword evidence="6" id="KW-0808">Transferase</keyword>
<dbReference type="FunFam" id="3.30.565.10:FF:000006">
    <property type="entry name" value="Sensor histidine kinase WalK"/>
    <property type="match status" value="1"/>
</dbReference>
<evidence type="ECO:0000256" key="8">
    <source>
        <dbReference type="ARBA" id="ARBA00022741"/>
    </source>
</evidence>
<feature type="transmembrane region" description="Helical" evidence="15">
    <location>
        <begin position="301"/>
        <end position="320"/>
    </location>
</feature>
<evidence type="ECO:0000256" key="12">
    <source>
        <dbReference type="ARBA" id="ARBA00023012"/>
    </source>
</evidence>
<protein>
    <recommendedName>
        <fullName evidence="3">histidine kinase</fullName>
        <ecNumber evidence="3">2.7.13.3</ecNumber>
    </recommendedName>
</protein>
<dbReference type="Pfam" id="PF00512">
    <property type="entry name" value="HisKA"/>
    <property type="match status" value="1"/>
</dbReference>
<sequence length="576" mass="64101">MNKAAAPLGIKTSPPPDLHGPRDVAPRRYKVLRRKFVVIMALVAIVPLIAMGAINYLEFQAALSREVQSPLRALLYKTKNTIELYLAERASKVSFIAQAYGFEDLADETTLRRIFKVLSSTSEGFVDLGLIGDDGVQVSYTGPYALQGVDYSNEAWFQLVQVKGIYISDVFMGFRRFPHIVIAVRRLGDDGRFWIVRTTLDTSQFDKIIAAMGLESDSDAFLLNKKGVLQTNSRYYGDVLKQAPFTLPPQSYEINLVDTTDPAGRDVYMAYTYFSDVNLVLMAVKSRVGALQTWSAVRGDFILIFVVGTILIFLVANRLTKGLVQHLKESDERREFAFREVEHNQRLSSIGRLAAGLAHEVNNPLAIINEQAGLLKDLLNRQADGPEKERYSRLADSILAAVKRCRDITHNMLGFARRMELAIEFLSINEVLAETLSFLRKEAESRDIEIILDLDPNLSTIPSDRGQLQQVFLNILNNALAAVSDKGRIQISSKDSGQNVLVSIEDNGCGMPKETLEHIFEPFFTTKKGRGTGLGLSITYGIVKRLGGDIDVRSTPGQGTTFTVLLPKQGKLEERS</sequence>
<comment type="catalytic activity">
    <reaction evidence="1">
        <text>ATP + protein L-histidine = ADP + protein N-phospho-L-histidine.</text>
        <dbReference type="EC" id="2.7.13.3"/>
    </reaction>
</comment>
<accession>F3YYN6</accession>
<dbReference type="SUPFAM" id="SSF55874">
    <property type="entry name" value="ATPase domain of HSP90 chaperone/DNA topoisomerase II/histidine kinase"/>
    <property type="match status" value="1"/>
</dbReference>
<evidence type="ECO:0000256" key="6">
    <source>
        <dbReference type="ARBA" id="ARBA00022679"/>
    </source>
</evidence>
<evidence type="ECO:0000256" key="1">
    <source>
        <dbReference type="ARBA" id="ARBA00000085"/>
    </source>
</evidence>
<keyword evidence="13 15" id="KW-0472">Membrane</keyword>
<evidence type="ECO:0000256" key="5">
    <source>
        <dbReference type="ARBA" id="ARBA00022553"/>
    </source>
</evidence>
<dbReference type="KEGG" id="daf:Desaf_2467"/>
<dbReference type="Pfam" id="PF02518">
    <property type="entry name" value="HATPase_c"/>
    <property type="match status" value="1"/>
</dbReference>
<dbReference type="RefSeq" id="WP_014260489.1">
    <property type="nucleotide sequence ID" value="NC_016629.1"/>
</dbReference>
<dbReference type="InterPro" id="IPR036890">
    <property type="entry name" value="HATPase_C_sf"/>
</dbReference>
<dbReference type="PRINTS" id="PR00344">
    <property type="entry name" value="BCTRLSENSOR"/>
</dbReference>
<evidence type="ECO:0000256" key="2">
    <source>
        <dbReference type="ARBA" id="ARBA00004651"/>
    </source>
</evidence>
<keyword evidence="9 17" id="KW-0418">Kinase</keyword>
<dbReference type="PROSITE" id="PS50109">
    <property type="entry name" value="HIS_KIN"/>
    <property type="match status" value="1"/>
</dbReference>
<dbReference type="GO" id="GO:0005524">
    <property type="term" value="F:ATP binding"/>
    <property type="evidence" value="ECO:0007669"/>
    <property type="project" value="UniProtKB-KW"/>
</dbReference>
<keyword evidence="10" id="KW-0067">ATP-binding</keyword>
<comment type="subcellular location">
    <subcellularLocation>
        <location evidence="2">Cell membrane</location>
        <topology evidence="2">Multi-pass membrane protein</topology>
    </subcellularLocation>
</comment>
<dbReference type="InterPro" id="IPR005467">
    <property type="entry name" value="His_kinase_dom"/>
</dbReference>
<evidence type="ECO:0000256" key="9">
    <source>
        <dbReference type="ARBA" id="ARBA00022777"/>
    </source>
</evidence>
<evidence type="ECO:0000256" key="13">
    <source>
        <dbReference type="ARBA" id="ARBA00023136"/>
    </source>
</evidence>
<reference evidence="17 18" key="1">
    <citation type="journal article" date="2011" name="J. Bacteriol.">
        <title>Genome sequence of the mercury-methylating and pleomorphic Desulfovibrio africanus Strain Walvis Bay.</title>
        <authorList>
            <person name="Brown S.D."/>
            <person name="Wall J.D."/>
            <person name="Kucken A.M."/>
            <person name="Gilmour C.C."/>
            <person name="Podar M."/>
            <person name="Brandt C.C."/>
            <person name="Teshima H."/>
            <person name="Detter J.C."/>
            <person name="Han C.S."/>
            <person name="Land M.L."/>
            <person name="Lucas S."/>
            <person name="Han J."/>
            <person name="Pennacchio L."/>
            <person name="Nolan M."/>
            <person name="Pitluck S."/>
            <person name="Woyke T."/>
            <person name="Goodwin L."/>
            <person name="Palumbo A.V."/>
            <person name="Elias D.A."/>
        </authorList>
    </citation>
    <scope>NUCLEOTIDE SEQUENCE [LARGE SCALE GENOMIC DNA]</scope>
    <source>
        <strain evidence="17 18">Walvis Bay</strain>
    </source>
</reference>
<keyword evidence="11 15" id="KW-1133">Transmembrane helix</keyword>
<dbReference type="EC" id="2.7.13.3" evidence="3"/>
<dbReference type="CDD" id="cd00082">
    <property type="entry name" value="HisKA"/>
    <property type="match status" value="1"/>
</dbReference>
<feature type="transmembrane region" description="Helical" evidence="15">
    <location>
        <begin position="36"/>
        <end position="57"/>
    </location>
</feature>
<keyword evidence="18" id="KW-1185">Reference proteome</keyword>
<dbReference type="Gene3D" id="1.10.287.130">
    <property type="match status" value="1"/>
</dbReference>
<keyword evidence="12" id="KW-0902">Two-component regulatory system</keyword>
<dbReference type="Gene3D" id="3.30.565.10">
    <property type="entry name" value="Histidine kinase-like ATPase, C-terminal domain"/>
    <property type="match status" value="1"/>
</dbReference>
<dbReference type="Proteomes" id="UP000007844">
    <property type="component" value="Chromosome"/>
</dbReference>
<evidence type="ECO:0000313" key="18">
    <source>
        <dbReference type="Proteomes" id="UP000007844"/>
    </source>
</evidence>
<evidence type="ECO:0000256" key="10">
    <source>
        <dbReference type="ARBA" id="ARBA00022840"/>
    </source>
</evidence>
<dbReference type="GO" id="GO:0005886">
    <property type="term" value="C:plasma membrane"/>
    <property type="evidence" value="ECO:0007669"/>
    <property type="project" value="UniProtKB-SubCell"/>
</dbReference>
<evidence type="ECO:0000259" key="16">
    <source>
        <dbReference type="PROSITE" id="PS50109"/>
    </source>
</evidence>
<dbReference type="SMART" id="SM00388">
    <property type="entry name" value="HisKA"/>
    <property type="match status" value="1"/>
</dbReference>
<keyword evidence="7 15" id="KW-0812">Transmembrane</keyword>
<evidence type="ECO:0000256" key="7">
    <source>
        <dbReference type="ARBA" id="ARBA00022692"/>
    </source>
</evidence>
<dbReference type="STRING" id="690850.Desaf_2467"/>
<evidence type="ECO:0000256" key="15">
    <source>
        <dbReference type="SAM" id="Phobius"/>
    </source>
</evidence>
<dbReference type="SMART" id="SM00387">
    <property type="entry name" value="HATPase_c"/>
    <property type="match status" value="1"/>
</dbReference>
<dbReference type="PANTHER" id="PTHR43065:SF46">
    <property type="entry name" value="C4-DICARBOXYLATE TRANSPORT SENSOR PROTEIN DCTB"/>
    <property type="match status" value="1"/>
</dbReference>
<name>F3YYN6_DESAF</name>
<evidence type="ECO:0000256" key="11">
    <source>
        <dbReference type="ARBA" id="ARBA00022989"/>
    </source>
</evidence>
<dbReference type="Pfam" id="PF02743">
    <property type="entry name" value="dCache_1"/>
    <property type="match status" value="1"/>
</dbReference>